<dbReference type="Pfam" id="PF12796">
    <property type="entry name" value="Ank_2"/>
    <property type="match status" value="3"/>
</dbReference>
<comment type="caution">
    <text evidence="5">The sequence shown here is derived from an EMBL/GenBank/DDBJ whole genome shotgun (WGS) entry which is preliminary data.</text>
</comment>
<dbReference type="CDD" id="cd07341">
    <property type="entry name" value="M56_BlaR1_MecR1_like"/>
    <property type="match status" value="1"/>
</dbReference>
<dbReference type="InterPro" id="IPR036770">
    <property type="entry name" value="Ankyrin_rpt-contain_sf"/>
</dbReference>
<feature type="repeat" description="ANK" evidence="1">
    <location>
        <begin position="376"/>
        <end position="408"/>
    </location>
</feature>
<feature type="transmembrane region" description="Helical" evidence="3">
    <location>
        <begin position="6"/>
        <end position="23"/>
    </location>
</feature>
<evidence type="ECO:0000259" key="4">
    <source>
        <dbReference type="Pfam" id="PF05569"/>
    </source>
</evidence>
<keyword evidence="6" id="KW-1185">Reference proteome</keyword>
<keyword evidence="3" id="KW-0472">Membrane</keyword>
<evidence type="ECO:0000313" key="5">
    <source>
        <dbReference type="EMBL" id="NHF59545.1"/>
    </source>
</evidence>
<evidence type="ECO:0000256" key="2">
    <source>
        <dbReference type="SAM" id="MobiDB-lite"/>
    </source>
</evidence>
<name>A0A967AUS3_9FLAO</name>
<evidence type="ECO:0000256" key="1">
    <source>
        <dbReference type="PROSITE-ProRule" id="PRU00023"/>
    </source>
</evidence>
<feature type="repeat" description="ANK" evidence="1">
    <location>
        <begin position="409"/>
        <end position="437"/>
    </location>
</feature>
<feature type="repeat" description="ANK" evidence="1">
    <location>
        <begin position="475"/>
        <end position="507"/>
    </location>
</feature>
<feature type="repeat" description="ANK" evidence="1">
    <location>
        <begin position="343"/>
        <end position="371"/>
    </location>
</feature>
<dbReference type="RefSeq" id="WP_152574045.1">
    <property type="nucleotide sequence ID" value="NZ_VIKU02000002.1"/>
</dbReference>
<keyword evidence="1" id="KW-0040">ANK repeat</keyword>
<dbReference type="AlphaFoldDB" id="A0A967AUS3"/>
<gene>
    <name evidence="5" type="ORF">FK220_009350</name>
</gene>
<organism evidence="5 6">
    <name type="scientific">Pelagihabitans pacificus</name>
    <dbReference type="NCBI Taxonomy" id="2696054"/>
    <lineage>
        <taxon>Bacteria</taxon>
        <taxon>Pseudomonadati</taxon>
        <taxon>Bacteroidota</taxon>
        <taxon>Flavobacteriia</taxon>
        <taxon>Flavobacteriales</taxon>
        <taxon>Flavobacteriaceae</taxon>
        <taxon>Pelagihabitans</taxon>
    </lineage>
</organism>
<feature type="compositionally biased region" description="Basic and acidic residues" evidence="2">
    <location>
        <begin position="559"/>
        <end position="572"/>
    </location>
</feature>
<dbReference type="PANTHER" id="PTHR46224">
    <property type="entry name" value="ANKYRIN REPEAT FAMILY PROTEIN"/>
    <property type="match status" value="1"/>
</dbReference>
<feature type="transmembrane region" description="Helical" evidence="3">
    <location>
        <begin position="35"/>
        <end position="55"/>
    </location>
</feature>
<dbReference type="PANTHER" id="PTHR46224:SF64">
    <property type="entry name" value="IQ MOTIF AND ANKYRIN REPEAT DOMAIN-CONTAINING PROTEIN 1"/>
    <property type="match status" value="1"/>
</dbReference>
<feature type="domain" description="Peptidase M56" evidence="4">
    <location>
        <begin position="171"/>
        <end position="281"/>
    </location>
</feature>
<evidence type="ECO:0000256" key="3">
    <source>
        <dbReference type="SAM" id="Phobius"/>
    </source>
</evidence>
<dbReference type="Proteomes" id="UP000707206">
    <property type="component" value="Unassembled WGS sequence"/>
</dbReference>
<sequence length="572" mass="63474">MVSLLIKASLVIIILWVFYKLLLEKESFFKANRMYLVAGLFCAFLLPFIALPELISNQGIIGNVLEDVGVDATNTLKDTDILGSLESTDVAGNESMDASSTRIERIASGTKGPFFWISLIYVFGVSVLSLRLIGQFLTLFRRIRKEADQVVDGNAIIINGEGPSGPCSFFNYIFIDPGKYSLDTYEQVLQHEKVHVQKRHSLDLLLAELVIIFLWFNPFAWFYRKEIEKNIEYQTDDYLLKAKTVESEKYQINLLEIATQQKPLTIVSSYNHSLIKKRIVMMNTKKSNRNNYFKYAFIAPVLFATVLFMNQPFLLGAQESQTSYTDDAEYNWDGEEYQNNHSENQTPLMRAAADGALGTVKILIANGVDVNEMLYGEGTALYRALQHSNSEIAGLLLESGADPNLGSTSDGYPIMAAIASGDEEMVRLLIKRGADVNRSFPGDGNAMIQAARYGFLGIMKILVEAGADVNKGVKGDGNPLIMAAKGGQLHIVKYLIGLGADINAEVIDDETPLINASEQGHLSVVKYLVENGADINQSSTDTSGRYRSPLKMAKKKKHTEITKYLKSKGAKE</sequence>
<reference evidence="5" key="1">
    <citation type="submission" date="2019-07" db="EMBL/GenBank/DDBJ databases">
        <authorList>
            <person name="De-Chao Zhang Q."/>
        </authorList>
    </citation>
    <scope>NUCLEOTIDE SEQUENCE</scope>
    <source>
        <strain evidence="5">TP-CH-4</strain>
    </source>
</reference>
<reference evidence="5" key="2">
    <citation type="submission" date="2020-03" db="EMBL/GenBank/DDBJ databases">
        <title>Flavobacteriaceae bacterium strain TP-CH-4, a member of the family Flavobacteriaceae isolated from a deep-sea seamount.</title>
        <authorList>
            <person name="Zhang D.-C."/>
        </authorList>
    </citation>
    <scope>NUCLEOTIDE SEQUENCE</scope>
    <source>
        <strain evidence="5">TP-CH-4</strain>
    </source>
</reference>
<keyword evidence="3" id="KW-0812">Transmembrane</keyword>
<dbReference type="Pfam" id="PF05569">
    <property type="entry name" value="Peptidase_M56"/>
    <property type="match status" value="1"/>
</dbReference>
<proteinExistence type="predicted"/>
<feature type="repeat" description="ANK" evidence="1">
    <location>
        <begin position="508"/>
        <end position="540"/>
    </location>
</feature>
<keyword evidence="3" id="KW-1133">Transmembrane helix</keyword>
<dbReference type="InterPro" id="IPR008756">
    <property type="entry name" value="Peptidase_M56"/>
</dbReference>
<dbReference type="Gene3D" id="1.25.40.20">
    <property type="entry name" value="Ankyrin repeat-containing domain"/>
    <property type="match status" value="1"/>
</dbReference>
<feature type="transmembrane region" description="Helical" evidence="3">
    <location>
        <begin position="202"/>
        <end position="223"/>
    </location>
</feature>
<dbReference type="PROSITE" id="PS50297">
    <property type="entry name" value="ANK_REP_REGION"/>
    <property type="match status" value="4"/>
</dbReference>
<dbReference type="InterPro" id="IPR051616">
    <property type="entry name" value="Cul2-RING_E3_ligase_SR"/>
</dbReference>
<accession>A0A967AUS3</accession>
<dbReference type="EMBL" id="VIKU02000002">
    <property type="protein sequence ID" value="NHF59545.1"/>
    <property type="molecule type" value="Genomic_DNA"/>
</dbReference>
<feature type="region of interest" description="Disordered" evidence="2">
    <location>
        <begin position="538"/>
        <end position="572"/>
    </location>
</feature>
<dbReference type="SMART" id="SM00248">
    <property type="entry name" value="ANK"/>
    <property type="match status" value="7"/>
</dbReference>
<evidence type="ECO:0000313" key="6">
    <source>
        <dbReference type="Proteomes" id="UP000707206"/>
    </source>
</evidence>
<dbReference type="InterPro" id="IPR002110">
    <property type="entry name" value="Ankyrin_rpt"/>
</dbReference>
<feature type="transmembrane region" description="Helical" evidence="3">
    <location>
        <begin position="292"/>
        <end position="309"/>
    </location>
</feature>
<dbReference type="PROSITE" id="PS50088">
    <property type="entry name" value="ANK_REPEAT"/>
    <property type="match status" value="5"/>
</dbReference>
<feature type="transmembrane region" description="Helical" evidence="3">
    <location>
        <begin position="114"/>
        <end position="134"/>
    </location>
</feature>
<protein>
    <recommendedName>
        <fullName evidence="4">Peptidase M56 domain-containing protein</fullName>
    </recommendedName>
</protein>
<dbReference type="SUPFAM" id="SSF48403">
    <property type="entry name" value="Ankyrin repeat"/>
    <property type="match status" value="1"/>
</dbReference>